<organism evidence="2 3">
    <name type="scientific">Candidatus Brevifilum fermentans</name>
    <dbReference type="NCBI Taxonomy" id="1986204"/>
    <lineage>
        <taxon>Bacteria</taxon>
        <taxon>Bacillati</taxon>
        <taxon>Chloroflexota</taxon>
        <taxon>Anaerolineae</taxon>
        <taxon>Anaerolineales</taxon>
        <taxon>Anaerolineaceae</taxon>
        <taxon>Candidatus Brevifilum</taxon>
    </lineage>
</organism>
<dbReference type="Gene3D" id="1.10.1760.20">
    <property type="match status" value="1"/>
</dbReference>
<keyword evidence="1" id="KW-1133">Transmembrane helix</keyword>
<feature type="transmembrane region" description="Helical" evidence="1">
    <location>
        <begin position="76"/>
        <end position="99"/>
    </location>
</feature>
<feature type="transmembrane region" description="Helical" evidence="1">
    <location>
        <begin position="39"/>
        <end position="64"/>
    </location>
</feature>
<gene>
    <name evidence="2" type="ORF">CFX1CAM_2101</name>
</gene>
<proteinExistence type="predicted"/>
<dbReference type="GO" id="GO:0022857">
    <property type="term" value="F:transmembrane transporter activity"/>
    <property type="evidence" value="ECO:0007669"/>
    <property type="project" value="InterPro"/>
</dbReference>
<dbReference type="EMBL" id="LT859958">
    <property type="protein sequence ID" value="SMX55166.1"/>
    <property type="molecule type" value="Genomic_DNA"/>
</dbReference>
<protein>
    <recommendedName>
        <fullName evidence="4">ECF transporter S component</fullName>
    </recommendedName>
</protein>
<dbReference type="AlphaFoldDB" id="A0A1Y6K6F7"/>
<feature type="transmembrane region" description="Helical" evidence="1">
    <location>
        <begin position="154"/>
        <end position="174"/>
    </location>
</feature>
<dbReference type="KEGG" id="abat:CFX1CAM_2101"/>
<reference evidence="3" key="1">
    <citation type="submission" date="2017-05" db="EMBL/GenBank/DDBJ databases">
        <authorList>
            <person name="Kirkegaard R."/>
            <person name="Mcilroy J S."/>
        </authorList>
    </citation>
    <scope>NUCLEOTIDE SEQUENCE [LARGE SCALE GENOMIC DNA]</scope>
</reference>
<name>A0A1Y6K6F7_9CHLR</name>
<evidence type="ECO:0008006" key="4">
    <source>
        <dbReference type="Google" id="ProtNLM"/>
    </source>
</evidence>
<feature type="transmembrane region" description="Helical" evidence="1">
    <location>
        <begin position="105"/>
        <end position="124"/>
    </location>
</feature>
<keyword evidence="1" id="KW-0812">Transmembrane</keyword>
<evidence type="ECO:0000313" key="3">
    <source>
        <dbReference type="Proteomes" id="UP000195514"/>
    </source>
</evidence>
<dbReference type="Pfam" id="PF12822">
    <property type="entry name" value="ECF_trnsprt"/>
    <property type="match status" value="1"/>
</dbReference>
<dbReference type="OrthoDB" id="9815422at2"/>
<evidence type="ECO:0000256" key="1">
    <source>
        <dbReference type="SAM" id="Phobius"/>
    </source>
</evidence>
<dbReference type="RefSeq" id="WP_087862949.1">
    <property type="nucleotide sequence ID" value="NZ_LT859958.1"/>
</dbReference>
<dbReference type="Proteomes" id="UP000195514">
    <property type="component" value="Chromosome I"/>
</dbReference>
<keyword evidence="1" id="KW-0472">Membrane</keyword>
<accession>A0A1Y6K6F7</accession>
<evidence type="ECO:0000313" key="2">
    <source>
        <dbReference type="EMBL" id="SMX55166.1"/>
    </source>
</evidence>
<sequence length="182" mass="19565">MKEMSVVKKSIITAVCLALCVVLPQAFHAVPNAGSVYLPMHIPVLLCGLICGWPFGLLCGLAGPALSTLFTGMPPVAILPVMMIELAVYGLVSGLMMTLIRTKKIYLDLYISLIIAMLTGRIVAGLARAFIFARGATTMATWVASYFVTSLPGIIIQLVLIPTIVFALMNARLIPRRYPKSA</sequence>
<keyword evidence="3" id="KW-1185">Reference proteome</keyword>
<dbReference type="InterPro" id="IPR024529">
    <property type="entry name" value="ECF_trnsprt_substrate-spec"/>
</dbReference>